<name>A0ABP0JIA6_9DINO</name>
<gene>
    <name evidence="1" type="ORF">CCMP2556_LOCUS11502</name>
</gene>
<dbReference type="Gene3D" id="2.60.120.590">
    <property type="entry name" value="Alpha-ketoglutarate-dependent dioxygenase AlkB-like"/>
    <property type="match status" value="1"/>
</dbReference>
<evidence type="ECO:0000313" key="2">
    <source>
        <dbReference type="Proteomes" id="UP001642484"/>
    </source>
</evidence>
<reference evidence="1 2" key="1">
    <citation type="submission" date="2024-02" db="EMBL/GenBank/DDBJ databases">
        <authorList>
            <person name="Chen Y."/>
            <person name="Shah S."/>
            <person name="Dougan E. K."/>
            <person name="Thang M."/>
            <person name="Chan C."/>
        </authorList>
    </citation>
    <scope>NUCLEOTIDE SEQUENCE [LARGE SCALE GENOMIC DNA]</scope>
</reference>
<dbReference type="EMBL" id="CAXAMN010005502">
    <property type="protein sequence ID" value="CAK9014000.1"/>
    <property type="molecule type" value="Genomic_DNA"/>
</dbReference>
<proteinExistence type="predicted"/>
<keyword evidence="2" id="KW-1185">Reference proteome</keyword>
<protein>
    <recommendedName>
        <fullName evidence="3">Alpha-ketoglutarate-dependent dioxygenase AlkB-like domain-containing protein</fullName>
    </recommendedName>
</protein>
<feature type="non-terminal residue" evidence="1">
    <location>
        <position position="1"/>
    </location>
</feature>
<dbReference type="InterPro" id="IPR037151">
    <property type="entry name" value="AlkB-like_sf"/>
</dbReference>
<sequence>YVASLPADKVATLTEPCDKQAWATYWLKRVNTGIEDLGGWDRPLGSLGVMSRGTKWLVREGCTCPYNYGGAVVKAKQFPDWMHELLQQVMPLCGLSEEEWPNSCNVNLYVNADALSWHADAAERRGFAGSVAVESLLEGSGFRFRAGAQRVWVALVSVRIVPVVMPSELSRRFPEFLPTWHHRAVSKLWHQTIIHMRLQQALDPSRNWRRTNLLRVSCSYFEGQGSDFLARRLILGPPDELEQLEQLEQLRNVDGPPPEEVARDQGRYQCEMLKGQAILRLRLQRVGAQSASEEELSLPVVKALFQVFIEAAFPQEASHELKLGGGAMCTMEGQTQRLPTVCARAECRDVRASTLLKRNPKSKLPTMSNGIAQLLDDPGTMSKKESEAILEVLSSRRFAHMGGWTADQVADEVKKLGYQAVTVISESPIYSSIGTKSIKVKVGAGFAVPSASPVSDCVFSETLDIWVIVV</sequence>
<evidence type="ECO:0000313" key="1">
    <source>
        <dbReference type="EMBL" id="CAK9014000.1"/>
    </source>
</evidence>
<accession>A0ABP0JIA6</accession>
<evidence type="ECO:0008006" key="3">
    <source>
        <dbReference type="Google" id="ProtNLM"/>
    </source>
</evidence>
<dbReference type="SUPFAM" id="SSF51197">
    <property type="entry name" value="Clavaminate synthase-like"/>
    <property type="match status" value="1"/>
</dbReference>
<organism evidence="1 2">
    <name type="scientific">Durusdinium trenchii</name>
    <dbReference type="NCBI Taxonomy" id="1381693"/>
    <lineage>
        <taxon>Eukaryota</taxon>
        <taxon>Sar</taxon>
        <taxon>Alveolata</taxon>
        <taxon>Dinophyceae</taxon>
        <taxon>Suessiales</taxon>
        <taxon>Symbiodiniaceae</taxon>
        <taxon>Durusdinium</taxon>
    </lineage>
</organism>
<dbReference type="Proteomes" id="UP001642484">
    <property type="component" value="Unassembled WGS sequence"/>
</dbReference>
<comment type="caution">
    <text evidence="1">The sequence shown here is derived from an EMBL/GenBank/DDBJ whole genome shotgun (WGS) entry which is preliminary data.</text>
</comment>